<dbReference type="EMBL" id="JAVHJL010000002">
    <property type="protein sequence ID" value="KAK6508990.1"/>
    <property type="molecule type" value="Genomic_DNA"/>
</dbReference>
<feature type="signal peptide" evidence="1">
    <location>
        <begin position="1"/>
        <end position="18"/>
    </location>
</feature>
<proteinExistence type="predicted"/>
<dbReference type="AlphaFoldDB" id="A0AAV9WJF0"/>
<protein>
    <submittedName>
        <fullName evidence="2">Uncharacterized protein</fullName>
    </submittedName>
</protein>
<keyword evidence="1" id="KW-0732">Signal</keyword>
<accession>A0AAV9WJF0</accession>
<sequence>MKSTFATAFIFLSSLTQAAVLGRRACSANNIVRAAERLQRESNWCATWLAGTTTVSIPAHIAATPAPIISSACSCVYTATAPSRALRAANTSVPTLPAPIAVPTEHVVDFEDNDTPWVGFMYLDSQGRGSYGRHKYSASSSPQQLEAFSGENYYRGIFKFRPTDRKHSYEFSNTQAFTVSPRTDYDVTFHFRQFGYTGSLVCAVTARIYSSVQWDADNISGAMMGGNIGTLDFSWQGSPTTEWAKAVGGRINTGGSSGITLHFRTDCICPDELKECQGLGTITAAFDDIEIKVRSSNSTVLSSRFIR</sequence>
<feature type="chain" id="PRO_5044012866" evidence="1">
    <location>
        <begin position="19"/>
        <end position="307"/>
    </location>
</feature>
<gene>
    <name evidence="2" type="ORF">TWF481_003756</name>
</gene>
<reference evidence="2 3" key="1">
    <citation type="submission" date="2023-08" db="EMBL/GenBank/DDBJ databases">
        <authorList>
            <person name="Palmer J.M."/>
        </authorList>
    </citation>
    <scope>NUCLEOTIDE SEQUENCE [LARGE SCALE GENOMIC DNA]</scope>
    <source>
        <strain evidence="2 3">TWF481</strain>
    </source>
</reference>
<evidence type="ECO:0000313" key="3">
    <source>
        <dbReference type="Proteomes" id="UP001370758"/>
    </source>
</evidence>
<evidence type="ECO:0000256" key="1">
    <source>
        <dbReference type="SAM" id="SignalP"/>
    </source>
</evidence>
<evidence type="ECO:0000313" key="2">
    <source>
        <dbReference type="EMBL" id="KAK6508990.1"/>
    </source>
</evidence>
<organism evidence="2 3">
    <name type="scientific">Arthrobotrys musiformis</name>
    <dbReference type="NCBI Taxonomy" id="47236"/>
    <lineage>
        <taxon>Eukaryota</taxon>
        <taxon>Fungi</taxon>
        <taxon>Dikarya</taxon>
        <taxon>Ascomycota</taxon>
        <taxon>Pezizomycotina</taxon>
        <taxon>Orbiliomycetes</taxon>
        <taxon>Orbiliales</taxon>
        <taxon>Orbiliaceae</taxon>
        <taxon>Arthrobotrys</taxon>
    </lineage>
</organism>
<name>A0AAV9WJF0_9PEZI</name>
<keyword evidence="3" id="KW-1185">Reference proteome</keyword>
<dbReference type="Proteomes" id="UP001370758">
    <property type="component" value="Unassembled WGS sequence"/>
</dbReference>
<comment type="caution">
    <text evidence="2">The sequence shown here is derived from an EMBL/GenBank/DDBJ whole genome shotgun (WGS) entry which is preliminary data.</text>
</comment>